<evidence type="ECO:0000256" key="6">
    <source>
        <dbReference type="ARBA" id="ARBA00022918"/>
    </source>
</evidence>
<protein>
    <submittedName>
        <fullName evidence="10">Uncharacterized protein</fullName>
    </submittedName>
</protein>
<dbReference type="SUPFAM" id="SSF53098">
    <property type="entry name" value="Ribonuclease H-like"/>
    <property type="match status" value="2"/>
</dbReference>
<keyword evidence="9" id="KW-1185">Reference proteome</keyword>
<dbReference type="Gene3D" id="1.10.340.70">
    <property type="match status" value="1"/>
</dbReference>
<reference evidence="10" key="2">
    <citation type="submission" date="2025-08" db="UniProtKB">
        <authorList>
            <consortium name="RefSeq"/>
        </authorList>
    </citation>
    <scope>IDENTIFICATION</scope>
    <source>
        <tissue evidence="10">Leaves</tissue>
    </source>
</reference>
<dbReference type="GO" id="GO:0003676">
    <property type="term" value="F:nucleic acid binding"/>
    <property type="evidence" value="ECO:0007669"/>
    <property type="project" value="InterPro"/>
</dbReference>
<dbReference type="InterPro" id="IPR036397">
    <property type="entry name" value="RNaseH_sf"/>
</dbReference>
<dbReference type="GO" id="GO:0004523">
    <property type="term" value="F:RNA-DNA hybrid ribonuclease activity"/>
    <property type="evidence" value="ECO:0007669"/>
    <property type="project" value="InterPro"/>
</dbReference>
<keyword evidence="6" id="KW-0695">RNA-directed DNA polymerase</keyword>
<sequence length="458" mass="51751">MYLSAADEAVNAVLIRDHGTQVPIYYVSRALRGPETRYTQVEKLVLELVHATRQLKSYFLAHPISVRTDQPIRQILVRPEISGRLTKWAVELGEYDLSYKPRTTIKAQTLAYFLAEFTFSVSQDASLAPFGPQNWTLYVDGFSNSDGSGAGLLLEDPHGEVCLYTLRFDFFATNNETEYEALIAGLRLARKLGSRQIQVYSDSQLVASSFSALNKTVLVEMVTEPEYLEEVVCPVHSGDTWMSSLILFLGQGILPEDRVEAKRVQRKAARYALPDDELYKRSYFGQLLQCIPTDEGFCILKEIHESLCGAHIGYKMLAKKALFLGYYWPTVQQDAQDLDLDIKQHFTSVGHPQANGQAKNFNRTLLHGLKTRLYRAGSSWVEELPSVLWSYRTTLRSATQEAPFSLTYSSEVVIPAEILAPKPRMAAYAAEVNREERQTDLDLIEEKRDLALAHVVSY</sequence>
<dbReference type="GO" id="GO:0003964">
    <property type="term" value="F:RNA-directed DNA polymerase activity"/>
    <property type="evidence" value="ECO:0007669"/>
    <property type="project" value="UniProtKB-KW"/>
</dbReference>
<dbReference type="InterPro" id="IPR012337">
    <property type="entry name" value="RNaseH-like_sf"/>
</dbReference>
<dbReference type="CDD" id="cd09279">
    <property type="entry name" value="RNase_HI_like"/>
    <property type="match status" value="1"/>
</dbReference>
<dbReference type="AlphaFoldDB" id="A0A6P6XB42"/>
<feature type="domain" description="RNase H type-1" evidence="7">
    <location>
        <begin position="140"/>
        <end position="209"/>
    </location>
</feature>
<gene>
    <name evidence="10" type="primary">LOC113740770</name>
</gene>
<evidence type="ECO:0000256" key="3">
    <source>
        <dbReference type="ARBA" id="ARBA00022722"/>
    </source>
</evidence>
<evidence type="ECO:0000256" key="2">
    <source>
        <dbReference type="ARBA" id="ARBA00022695"/>
    </source>
</evidence>
<evidence type="ECO:0000256" key="5">
    <source>
        <dbReference type="ARBA" id="ARBA00022801"/>
    </source>
</evidence>
<dbReference type="SUPFAM" id="SSF56672">
    <property type="entry name" value="DNA/RNA polymerases"/>
    <property type="match status" value="1"/>
</dbReference>
<evidence type="ECO:0000256" key="1">
    <source>
        <dbReference type="ARBA" id="ARBA00022679"/>
    </source>
</evidence>
<accession>A0A6P6XB42</accession>
<keyword evidence="2" id="KW-0548">Nucleotidyltransferase</keyword>
<dbReference type="Pfam" id="PF17917">
    <property type="entry name" value="RT_RNaseH"/>
    <property type="match status" value="1"/>
</dbReference>
<proteinExistence type="predicted"/>
<evidence type="ECO:0000259" key="8">
    <source>
        <dbReference type="Pfam" id="PF17917"/>
    </source>
</evidence>
<keyword evidence="5" id="KW-0378">Hydrolase</keyword>
<dbReference type="InterPro" id="IPR002156">
    <property type="entry name" value="RNaseH_domain"/>
</dbReference>
<dbReference type="InterPro" id="IPR041373">
    <property type="entry name" value="RT_RNaseH"/>
</dbReference>
<evidence type="ECO:0000256" key="4">
    <source>
        <dbReference type="ARBA" id="ARBA00022759"/>
    </source>
</evidence>
<keyword evidence="4" id="KW-0255">Endonuclease</keyword>
<dbReference type="Pfam" id="PF13456">
    <property type="entry name" value="RVT_3"/>
    <property type="match status" value="1"/>
</dbReference>
<reference evidence="9" key="1">
    <citation type="journal article" date="2025" name="Foods">
        <title>Unveiling the Microbial Signatures of Arabica Coffee Cherries: Insights into Ripeness Specific Diversity, Functional Traits, and Implications for Quality and Safety.</title>
        <authorList>
            <consortium name="RefSeq"/>
            <person name="Tenea G.N."/>
            <person name="Cifuentes V."/>
            <person name="Reyes P."/>
            <person name="Cevallos-Vallejos M."/>
        </authorList>
    </citation>
    <scope>NUCLEOTIDE SEQUENCE [LARGE SCALE GENOMIC DNA]</scope>
</reference>
<evidence type="ECO:0000259" key="7">
    <source>
        <dbReference type="Pfam" id="PF13456"/>
    </source>
</evidence>
<dbReference type="Proteomes" id="UP001652660">
    <property type="component" value="Chromosome 4e"/>
</dbReference>
<feature type="domain" description="Reverse transcriptase RNase H-like" evidence="8">
    <location>
        <begin position="2"/>
        <end position="95"/>
    </location>
</feature>
<dbReference type="OrthoDB" id="101614at2759"/>
<evidence type="ECO:0000313" key="10">
    <source>
        <dbReference type="RefSeq" id="XP_027124096.2"/>
    </source>
</evidence>
<dbReference type="GeneID" id="113740770"/>
<dbReference type="PANTHER" id="PTHR48475">
    <property type="entry name" value="RIBONUCLEASE H"/>
    <property type="match status" value="1"/>
</dbReference>
<keyword evidence="1" id="KW-0808">Transferase</keyword>
<keyword evidence="3" id="KW-0540">Nuclease</keyword>
<dbReference type="PANTHER" id="PTHR48475:SF2">
    <property type="entry name" value="RIBONUCLEASE H"/>
    <property type="match status" value="1"/>
</dbReference>
<organism evidence="9 10">
    <name type="scientific">Coffea arabica</name>
    <name type="common">Arabian coffee</name>
    <dbReference type="NCBI Taxonomy" id="13443"/>
    <lineage>
        <taxon>Eukaryota</taxon>
        <taxon>Viridiplantae</taxon>
        <taxon>Streptophyta</taxon>
        <taxon>Embryophyta</taxon>
        <taxon>Tracheophyta</taxon>
        <taxon>Spermatophyta</taxon>
        <taxon>Magnoliopsida</taxon>
        <taxon>eudicotyledons</taxon>
        <taxon>Gunneridae</taxon>
        <taxon>Pentapetalae</taxon>
        <taxon>asterids</taxon>
        <taxon>lamiids</taxon>
        <taxon>Gentianales</taxon>
        <taxon>Rubiaceae</taxon>
        <taxon>Ixoroideae</taxon>
        <taxon>Gardenieae complex</taxon>
        <taxon>Bertiereae - Coffeeae clade</taxon>
        <taxon>Coffeeae</taxon>
        <taxon>Coffea</taxon>
    </lineage>
</organism>
<dbReference type="InterPro" id="IPR043502">
    <property type="entry name" value="DNA/RNA_pol_sf"/>
</dbReference>
<dbReference type="RefSeq" id="XP_027124096.2">
    <property type="nucleotide sequence ID" value="XM_027268295.2"/>
</dbReference>
<dbReference type="Gene3D" id="3.30.420.10">
    <property type="entry name" value="Ribonuclease H-like superfamily/Ribonuclease H"/>
    <property type="match status" value="2"/>
</dbReference>
<name>A0A6P6XB42_COFAR</name>
<evidence type="ECO:0000313" key="9">
    <source>
        <dbReference type="Proteomes" id="UP001652660"/>
    </source>
</evidence>